<proteinExistence type="predicted"/>
<dbReference type="InterPro" id="IPR029767">
    <property type="entry name" value="WecB-like"/>
</dbReference>
<dbReference type="GO" id="GO:0004553">
    <property type="term" value="F:hydrolase activity, hydrolyzing O-glycosyl compounds"/>
    <property type="evidence" value="ECO:0007669"/>
    <property type="project" value="InterPro"/>
</dbReference>
<accession>A0A1V4GUB4</accession>
<dbReference type="EMBL" id="MXAN01000051">
    <property type="protein sequence ID" value="OPH36222.1"/>
    <property type="molecule type" value="Genomic_DNA"/>
</dbReference>
<dbReference type="CDD" id="cd03786">
    <property type="entry name" value="GTB_UDP-GlcNAc_2-Epimerase"/>
    <property type="match status" value="1"/>
</dbReference>
<dbReference type="Gene3D" id="3.40.50.2000">
    <property type="entry name" value="Glycogen Phosphorylase B"/>
    <property type="match status" value="2"/>
</dbReference>
<sequence length="374" mass="41863">MTRKILFITGTRADFGKLKPLMSYVEQHADFELHLIITGMHMMKAYGSTYKEVLRQNYQHTYLSANQFSGEPMSAVFGNTVTLLSRLVDEVEPNMIVIHGDRLEALAGATVGALSNRLVCHIEGGELSGTIDDSIRHAVSKLSHIHLVANDTAKNRLIQMGEPNEQIFIIGSPDLDVMNSQNLPNLDEVKSHYDIDFKEYSVSLFHPVTTEADSMAQHAKHYFDALKQSGKNYVVIYPNNDTGTEAILHEIYTLKNHPQFRCFPSVRFEAFLVLLKNAEFIIGNSSAGIREAPFYGVPTVNVGTRQNKRLFAQSIINTDYQSQAILNAINQINTLPALSPDTSFGEGNSVELFAKFITQSDVWQMDLQKSFVDL</sequence>
<dbReference type="PANTHER" id="PTHR43174">
    <property type="entry name" value="UDP-N-ACETYLGLUCOSAMINE 2-EPIMERASE"/>
    <property type="match status" value="1"/>
</dbReference>
<comment type="caution">
    <text evidence="2">The sequence shown here is derived from an EMBL/GenBank/DDBJ whole genome shotgun (WGS) entry which is preliminary data.</text>
</comment>
<evidence type="ECO:0000313" key="3">
    <source>
        <dbReference type="Proteomes" id="UP000191025"/>
    </source>
</evidence>
<dbReference type="SUPFAM" id="SSF53756">
    <property type="entry name" value="UDP-Glycosyltransferase/glycogen phosphorylase"/>
    <property type="match status" value="1"/>
</dbReference>
<feature type="domain" description="UDP-N-acetylglucosamine 2-epimerase" evidence="1">
    <location>
        <begin position="25"/>
        <end position="357"/>
    </location>
</feature>
<protein>
    <submittedName>
        <fullName evidence="2">UDP-N-acetylglucosamine 2-epimerase (Hydrolyzing)</fullName>
    </submittedName>
</protein>
<dbReference type="InterPro" id="IPR003331">
    <property type="entry name" value="UDP_GlcNAc_Epimerase_2_dom"/>
</dbReference>
<reference evidence="3" key="1">
    <citation type="submission" date="2017-03" db="EMBL/GenBank/DDBJ databases">
        <title>Draft genome sequence of Moraxella equi CCUG 4950T type strain.</title>
        <authorList>
            <person name="Salva-Serra F."/>
            <person name="Engstrom-Jakobsson H."/>
            <person name="Thorell K."/>
            <person name="Jaen-Luchoro D."/>
            <person name="Gonzales-Siles L."/>
            <person name="Karlsson R."/>
            <person name="Yazdan S."/>
            <person name="Boulund F."/>
            <person name="Johnning A."/>
            <person name="Engstrand L."/>
            <person name="Kristiansson E."/>
            <person name="Moore E."/>
        </authorList>
    </citation>
    <scope>NUCLEOTIDE SEQUENCE [LARGE SCALE GENOMIC DNA]</scope>
    <source>
        <strain evidence="3">CCUG 4441</strain>
    </source>
</reference>
<dbReference type="GO" id="GO:0006047">
    <property type="term" value="P:UDP-N-acetylglucosamine metabolic process"/>
    <property type="evidence" value="ECO:0007669"/>
    <property type="project" value="InterPro"/>
</dbReference>
<dbReference type="Pfam" id="PF02350">
    <property type="entry name" value="Epimerase_2"/>
    <property type="match status" value="1"/>
</dbReference>
<dbReference type="PANTHER" id="PTHR43174:SF3">
    <property type="entry name" value="UDP-N-ACETYLGLUCOSAMINE 2-EPIMERASE"/>
    <property type="match status" value="1"/>
</dbReference>
<dbReference type="Proteomes" id="UP000191025">
    <property type="component" value="Unassembled WGS sequence"/>
</dbReference>
<dbReference type="RefSeq" id="WP_062499135.1">
    <property type="nucleotide sequence ID" value="NZ_MXAN01000051.1"/>
</dbReference>
<evidence type="ECO:0000259" key="1">
    <source>
        <dbReference type="Pfam" id="PF02350"/>
    </source>
</evidence>
<organism evidence="2 3">
    <name type="scientific">Moraxella lacunata</name>
    <dbReference type="NCBI Taxonomy" id="477"/>
    <lineage>
        <taxon>Bacteria</taxon>
        <taxon>Pseudomonadati</taxon>
        <taxon>Pseudomonadota</taxon>
        <taxon>Gammaproteobacteria</taxon>
        <taxon>Moraxellales</taxon>
        <taxon>Moraxellaceae</taxon>
        <taxon>Moraxella</taxon>
    </lineage>
</organism>
<dbReference type="InterPro" id="IPR020004">
    <property type="entry name" value="UDP-GlcNAc_Epase"/>
</dbReference>
<name>A0A1V4GUB4_MORLA</name>
<evidence type="ECO:0000313" key="2">
    <source>
        <dbReference type="EMBL" id="OPH36222.1"/>
    </source>
</evidence>
<gene>
    <name evidence="2" type="ORF">B5J94_07565</name>
</gene>
<dbReference type="AlphaFoldDB" id="A0A1V4GUB4"/>
<dbReference type="NCBIfam" id="TIGR03568">
    <property type="entry name" value="NeuC_NnaA"/>
    <property type="match status" value="1"/>
</dbReference>